<feature type="coiled-coil region" evidence="1">
    <location>
        <begin position="93"/>
        <end position="145"/>
    </location>
</feature>
<sequence length="334" mass="38782">QSQQEQKQNQKRLELKQKLEQANRLVQQSLMNDQYLDEIDQMAQIPIPQPTPKTHHHVEQDVKPENKAHYHDQEQSVVTNHLLDRIIALESQLNDIKVQNADLALQNDELKQDNTQIKKVFVNKFEQVSNDLINVNQQLSDIQQRNCEQAELFGEQFQQILQEIEVLKLQKQQNAKLNLSPKLTKPESANALFQPGQNFENQTSQKPDEFVGQTEPKKINIVIQKERKIELKKSDDMKETQENDQNVKSVLNNFKNLNLKLNTEKQKKIEVLRLLIGQTLEDMKLNADTFENQSIEVLQNVIDTMANNIVNKRDLFGLQVNEEGILVIMALIDE</sequence>
<keyword evidence="1" id="KW-0175">Coiled coil</keyword>
<gene>
    <name evidence="2" type="ORF">TPC1_31621</name>
</gene>
<accession>A0A146JZF1</accession>
<name>A0A146JZF1_9EUKA</name>
<proteinExistence type="predicted"/>
<feature type="non-terminal residue" evidence="2">
    <location>
        <position position="334"/>
    </location>
</feature>
<evidence type="ECO:0000256" key="1">
    <source>
        <dbReference type="SAM" id="Coils"/>
    </source>
</evidence>
<feature type="non-terminal residue" evidence="2">
    <location>
        <position position="1"/>
    </location>
</feature>
<reference evidence="2" key="1">
    <citation type="submission" date="2015-07" db="EMBL/GenBank/DDBJ databases">
        <title>Adaptation to a free-living lifestyle via gene acquisitions in the diplomonad Trepomonas sp. PC1.</title>
        <authorList>
            <person name="Xu F."/>
            <person name="Jerlstrom-Hultqvist J."/>
            <person name="Kolisko M."/>
            <person name="Simpson A.G.B."/>
            <person name="Roger A.J."/>
            <person name="Svard S.G."/>
            <person name="Andersson J.O."/>
        </authorList>
    </citation>
    <scope>NUCLEOTIDE SEQUENCE</scope>
    <source>
        <strain evidence="2">PC1</strain>
    </source>
</reference>
<dbReference type="EMBL" id="GDID01007722">
    <property type="protein sequence ID" value="JAP88884.1"/>
    <property type="molecule type" value="Transcribed_RNA"/>
</dbReference>
<evidence type="ECO:0000313" key="2">
    <source>
        <dbReference type="EMBL" id="JAP88884.1"/>
    </source>
</evidence>
<feature type="coiled-coil region" evidence="1">
    <location>
        <begin position="5"/>
        <end position="32"/>
    </location>
</feature>
<protein>
    <submittedName>
        <fullName evidence="2">Uncharacterized protein</fullName>
    </submittedName>
</protein>
<organism evidence="2">
    <name type="scientific">Trepomonas sp. PC1</name>
    <dbReference type="NCBI Taxonomy" id="1076344"/>
    <lineage>
        <taxon>Eukaryota</taxon>
        <taxon>Metamonada</taxon>
        <taxon>Diplomonadida</taxon>
        <taxon>Hexamitidae</taxon>
        <taxon>Hexamitinae</taxon>
        <taxon>Trepomonas</taxon>
    </lineage>
</organism>
<dbReference type="AlphaFoldDB" id="A0A146JZF1"/>